<name>A0A5B7DZD8_PORTR</name>
<dbReference type="EMBL" id="VSRR010001696">
    <property type="protein sequence ID" value="MPC27132.1"/>
    <property type="molecule type" value="Genomic_DNA"/>
</dbReference>
<organism evidence="1 2">
    <name type="scientific">Portunus trituberculatus</name>
    <name type="common">Swimming crab</name>
    <name type="synonym">Neptunus trituberculatus</name>
    <dbReference type="NCBI Taxonomy" id="210409"/>
    <lineage>
        <taxon>Eukaryota</taxon>
        <taxon>Metazoa</taxon>
        <taxon>Ecdysozoa</taxon>
        <taxon>Arthropoda</taxon>
        <taxon>Crustacea</taxon>
        <taxon>Multicrustacea</taxon>
        <taxon>Malacostraca</taxon>
        <taxon>Eumalacostraca</taxon>
        <taxon>Eucarida</taxon>
        <taxon>Decapoda</taxon>
        <taxon>Pleocyemata</taxon>
        <taxon>Brachyura</taxon>
        <taxon>Eubrachyura</taxon>
        <taxon>Portunoidea</taxon>
        <taxon>Portunidae</taxon>
        <taxon>Portuninae</taxon>
        <taxon>Portunus</taxon>
    </lineage>
</organism>
<accession>A0A5B7DZD8</accession>
<comment type="caution">
    <text evidence="1">The sequence shown here is derived from an EMBL/GenBank/DDBJ whole genome shotgun (WGS) entry which is preliminary data.</text>
</comment>
<proteinExistence type="predicted"/>
<gene>
    <name evidence="1" type="ORF">E2C01_020293</name>
</gene>
<protein>
    <submittedName>
        <fullName evidence="1">Uncharacterized protein</fullName>
    </submittedName>
</protein>
<dbReference type="Proteomes" id="UP000324222">
    <property type="component" value="Unassembled WGS sequence"/>
</dbReference>
<reference evidence="1 2" key="1">
    <citation type="submission" date="2019-05" db="EMBL/GenBank/DDBJ databases">
        <title>Another draft genome of Portunus trituberculatus and its Hox gene families provides insights of decapod evolution.</title>
        <authorList>
            <person name="Jeong J.-H."/>
            <person name="Song I."/>
            <person name="Kim S."/>
            <person name="Choi T."/>
            <person name="Kim D."/>
            <person name="Ryu S."/>
            <person name="Kim W."/>
        </authorList>
    </citation>
    <scope>NUCLEOTIDE SEQUENCE [LARGE SCALE GENOMIC DNA]</scope>
    <source>
        <tissue evidence="1">Muscle</tissue>
    </source>
</reference>
<keyword evidence="2" id="KW-1185">Reference proteome</keyword>
<sequence>MARGRFSPVNNTRLCVPSSSLTSTDCMTRDEVTTSDRTVEEQTCHNVNVQGHGMLESLKWQNDVHSVRGVQGNQPHILPTGKHQRLLRSIIARSTTISRGLSRPRHTRRQRMEPSRLATSTRLVPASVQYSLWPTQSTATPAGISTVTRRNQRVRGILGSRATGAWTLFTGSTVSILTCAVSEVLAVDEAEAMVKAVLFSRMSSSEIILRLFRWAKMRSFSASPPAIWSKDEAMGTVTGIRVLAGEAEMGAGPIPEATPTPLRIQDAGLASWV</sequence>
<evidence type="ECO:0000313" key="1">
    <source>
        <dbReference type="EMBL" id="MPC27132.1"/>
    </source>
</evidence>
<evidence type="ECO:0000313" key="2">
    <source>
        <dbReference type="Proteomes" id="UP000324222"/>
    </source>
</evidence>
<dbReference type="AlphaFoldDB" id="A0A5B7DZD8"/>